<dbReference type="Proteomes" id="UP000565579">
    <property type="component" value="Unassembled WGS sequence"/>
</dbReference>
<accession>A0A7X0NW26</accession>
<dbReference type="EMBL" id="JACHMI010000001">
    <property type="protein sequence ID" value="MBB6550627.1"/>
    <property type="molecule type" value="Genomic_DNA"/>
</dbReference>
<gene>
    <name evidence="1" type="ORF">HD593_005422</name>
</gene>
<name>A0A7X0NW26_9ACTN</name>
<sequence length="101" mass="10542">MEFDGSAYSKAQLRRLARGTSDMAALVSGADVRYATSVSATRAALGGDDYGRAYWQARGRRLDGIGAGLGLLASALGREETRLLRALTTYRAGDDASAPGA</sequence>
<comment type="caution">
    <text evidence="1">The sequence shown here is derived from an EMBL/GenBank/DDBJ whole genome shotgun (WGS) entry which is preliminary data.</text>
</comment>
<proteinExistence type="predicted"/>
<evidence type="ECO:0000313" key="1">
    <source>
        <dbReference type="EMBL" id="MBB6550627.1"/>
    </source>
</evidence>
<dbReference type="AlphaFoldDB" id="A0A7X0NW26"/>
<dbReference type="RefSeq" id="WP_185104866.1">
    <property type="nucleotide sequence ID" value="NZ_BAAAXY010000134.1"/>
</dbReference>
<keyword evidence="2" id="KW-1185">Reference proteome</keyword>
<reference evidence="1 2" key="1">
    <citation type="submission" date="2020-08" db="EMBL/GenBank/DDBJ databases">
        <title>Sequencing the genomes of 1000 actinobacteria strains.</title>
        <authorList>
            <person name="Klenk H.-P."/>
        </authorList>
    </citation>
    <scope>NUCLEOTIDE SEQUENCE [LARGE SCALE GENOMIC DNA]</scope>
    <source>
        <strain evidence="1 2">DSM 43768</strain>
    </source>
</reference>
<evidence type="ECO:0000313" key="2">
    <source>
        <dbReference type="Proteomes" id="UP000565579"/>
    </source>
</evidence>
<protein>
    <submittedName>
        <fullName evidence="1">Uncharacterized protein</fullName>
    </submittedName>
</protein>
<organism evidence="1 2">
    <name type="scientific">Nonomuraea rubra</name>
    <dbReference type="NCBI Taxonomy" id="46180"/>
    <lineage>
        <taxon>Bacteria</taxon>
        <taxon>Bacillati</taxon>
        <taxon>Actinomycetota</taxon>
        <taxon>Actinomycetes</taxon>
        <taxon>Streptosporangiales</taxon>
        <taxon>Streptosporangiaceae</taxon>
        <taxon>Nonomuraea</taxon>
    </lineage>
</organism>